<dbReference type="InterPro" id="IPR017938">
    <property type="entry name" value="Riboflavin_synthase-like_b-brl"/>
</dbReference>
<evidence type="ECO:0000256" key="2">
    <source>
        <dbReference type="ARBA" id="ARBA00022964"/>
    </source>
</evidence>
<reference evidence="7 8" key="1">
    <citation type="submission" date="2017-09" db="EMBL/GenBank/DDBJ databases">
        <authorList>
            <person name="Ehlers B."/>
            <person name="Leendertz F.H."/>
        </authorList>
    </citation>
    <scope>NUCLEOTIDE SEQUENCE [LARGE SCALE GENOMIC DNA]</scope>
    <source>
        <strain evidence="7 8">DSM 46844</strain>
    </source>
</reference>
<dbReference type="InterPro" id="IPR008333">
    <property type="entry name" value="Cbr1-like_FAD-bd_dom"/>
</dbReference>
<dbReference type="Pfam" id="PF07883">
    <property type="entry name" value="Cupin_2"/>
    <property type="match status" value="1"/>
</dbReference>
<name>A0A285ELD5_9ACTN</name>
<dbReference type="GO" id="GO:0051537">
    <property type="term" value="F:2 iron, 2 sulfur cluster binding"/>
    <property type="evidence" value="ECO:0007669"/>
    <property type="project" value="UniProtKB-KW"/>
</dbReference>
<keyword evidence="1" id="KW-0408">Iron</keyword>
<dbReference type="SUPFAM" id="SSF63380">
    <property type="entry name" value="Riboflavin synthase domain-like"/>
    <property type="match status" value="1"/>
</dbReference>
<dbReference type="GO" id="GO:0051213">
    <property type="term" value="F:dioxygenase activity"/>
    <property type="evidence" value="ECO:0007669"/>
    <property type="project" value="UniProtKB-KW"/>
</dbReference>
<dbReference type="InterPro" id="IPR047183">
    <property type="entry name" value="GDO-like"/>
</dbReference>
<evidence type="ECO:0000256" key="5">
    <source>
        <dbReference type="SAM" id="MobiDB-lite"/>
    </source>
</evidence>
<protein>
    <submittedName>
        <fullName evidence="7">Gentisate 1,2-dioxygenase</fullName>
    </submittedName>
</protein>
<dbReference type="SUPFAM" id="SSF52343">
    <property type="entry name" value="Ferredoxin reductase-like, C-terminal NADP-linked domain"/>
    <property type="match status" value="1"/>
</dbReference>
<dbReference type="EMBL" id="OBDO01000012">
    <property type="protein sequence ID" value="SNX98791.1"/>
    <property type="molecule type" value="Genomic_DNA"/>
</dbReference>
<feature type="region of interest" description="Disordered" evidence="5">
    <location>
        <begin position="285"/>
        <end position="341"/>
    </location>
</feature>
<dbReference type="InterPro" id="IPR017927">
    <property type="entry name" value="FAD-bd_FR_type"/>
</dbReference>
<dbReference type="CDD" id="cd06992">
    <property type="entry name" value="cupin_GDO-like_C"/>
    <property type="match status" value="1"/>
</dbReference>
<accession>A0A285ELD5</accession>
<dbReference type="Pfam" id="PF00970">
    <property type="entry name" value="FAD_binding_6"/>
    <property type="match status" value="1"/>
</dbReference>
<keyword evidence="3" id="KW-0560">Oxidoreductase</keyword>
<dbReference type="InterPro" id="IPR013096">
    <property type="entry name" value="Cupin_2"/>
</dbReference>
<dbReference type="PANTHER" id="PTHR41517">
    <property type="entry name" value="1,2-DIOXYGENASE PROTEIN-RELATED"/>
    <property type="match status" value="1"/>
</dbReference>
<dbReference type="OrthoDB" id="285029at2"/>
<dbReference type="PRINTS" id="PR00409">
    <property type="entry name" value="PHDIOXRDTASE"/>
</dbReference>
<keyword evidence="1" id="KW-0479">Metal-binding</keyword>
<dbReference type="SUPFAM" id="SSF51182">
    <property type="entry name" value="RmlC-like cupins"/>
    <property type="match status" value="1"/>
</dbReference>
<feature type="compositionally biased region" description="Low complexity" evidence="5">
    <location>
        <begin position="331"/>
        <end position="341"/>
    </location>
</feature>
<dbReference type="PANTHER" id="PTHR41517:SF1">
    <property type="entry name" value="CUPIN"/>
    <property type="match status" value="1"/>
</dbReference>
<proteinExistence type="predicted"/>
<evidence type="ECO:0000313" key="7">
    <source>
        <dbReference type="EMBL" id="SNX98791.1"/>
    </source>
</evidence>
<dbReference type="CDD" id="cd06185">
    <property type="entry name" value="PDR_like"/>
    <property type="match status" value="1"/>
</dbReference>
<dbReference type="Gene3D" id="2.40.30.10">
    <property type="entry name" value="Translation factors"/>
    <property type="match status" value="1"/>
</dbReference>
<dbReference type="InterPro" id="IPR039261">
    <property type="entry name" value="FNR_nucleotide-bd"/>
</dbReference>
<feature type="domain" description="FAD-binding FR-type" evidence="6">
    <location>
        <begin position="1"/>
        <end position="101"/>
    </location>
</feature>
<evidence type="ECO:0000256" key="4">
    <source>
        <dbReference type="ARBA" id="ARBA00023014"/>
    </source>
</evidence>
<organism evidence="7 8">
    <name type="scientific">Geodermatophilus sabuli</name>
    <dbReference type="NCBI Taxonomy" id="1564158"/>
    <lineage>
        <taxon>Bacteria</taxon>
        <taxon>Bacillati</taxon>
        <taxon>Actinomycetota</taxon>
        <taxon>Actinomycetes</taxon>
        <taxon>Geodermatophilales</taxon>
        <taxon>Geodermatophilaceae</taxon>
        <taxon>Geodermatophilus</taxon>
    </lineage>
</organism>
<dbReference type="InterPro" id="IPR011051">
    <property type="entry name" value="RmlC_Cupin_sf"/>
</dbReference>
<feature type="compositionally biased region" description="Low complexity" evidence="5">
    <location>
        <begin position="285"/>
        <end position="318"/>
    </location>
</feature>
<evidence type="ECO:0000256" key="3">
    <source>
        <dbReference type="ARBA" id="ARBA00023002"/>
    </source>
</evidence>
<dbReference type="CDD" id="cd02216">
    <property type="entry name" value="cupin_GDO-like_N"/>
    <property type="match status" value="1"/>
</dbReference>
<keyword evidence="4" id="KW-0411">Iron-sulfur</keyword>
<keyword evidence="1" id="KW-0001">2Fe-2S</keyword>
<evidence type="ECO:0000313" key="8">
    <source>
        <dbReference type="Proteomes" id="UP000219514"/>
    </source>
</evidence>
<sequence>MLTAVVETRGQVTADVVLLALRPSRRVDPPPPGSHLDVRVPLDGSAEYRSYSLVDLGTDDGLLRLAVRRQPHGRGGSVWMHGLRPGAVLECREPVSDFPPSPGGASSVLLAAGIGITPVLGLARALRERGVDYRVVYGGRTRAAMPFVDHLEAAHPGRVEVHPSSSGRRIDVAAVVSGLPAEGVLYVCGPWSLLAEVRRHWQVVGRLATHLRFETFGTSGRFPTTSFTVEVPARGVTCEVPVDATMLDALEAPVSRCSTTACAASAGCAGSGCAPSRASSTTATCSCPSGSGLRPPRCASASPASPARASRSTADRPSNPARRNPVSTQTDDPVAAEPAAVEDPYRSIADLQAAALWRYYGDVLPARPTPRAVPHLWRYAALRPHLLHFLETLSLEDAERRVLMLVNPGLTEPPATTTSLYAGLQIIGPGETAQAHRHVANAFRYVIEGSGAFTTVNGERVHMHPGDLLLTPGWHWHDHEHQGDGPMVWLDALDYPMTNAFDANFFELFGERTQRSLGPDDLSSRQFIHGQLAPAWEVPRATASAASPVGNYPWRETERAFAAIADDASGSAAEGVLLEYKNPLTGGPVLPTMSCRISRLRPEFRGTVVRRTSSSIYHVVRGSGSALVGDRELSFADKDVFAVPPWAALQLCNDGDEDAFLFSFTNEPALRALGFYREQFGAAHGPTR</sequence>
<keyword evidence="8" id="KW-1185">Reference proteome</keyword>
<evidence type="ECO:0000256" key="1">
    <source>
        <dbReference type="ARBA" id="ARBA00022714"/>
    </source>
</evidence>
<dbReference type="InterPro" id="IPR014710">
    <property type="entry name" value="RmlC-like_jellyroll"/>
</dbReference>
<gene>
    <name evidence="7" type="ORF">SAMN06893097_11287</name>
</gene>
<dbReference type="Gene3D" id="3.40.50.80">
    <property type="entry name" value="Nucleotide-binding domain of ferredoxin-NADP reductase (FNR) module"/>
    <property type="match status" value="1"/>
</dbReference>
<evidence type="ECO:0000259" key="6">
    <source>
        <dbReference type="PROSITE" id="PS51384"/>
    </source>
</evidence>
<dbReference type="AlphaFoldDB" id="A0A285ELD5"/>
<keyword evidence="2 7" id="KW-0223">Dioxygenase</keyword>
<dbReference type="PROSITE" id="PS51384">
    <property type="entry name" value="FAD_FR"/>
    <property type="match status" value="1"/>
</dbReference>
<dbReference type="Gene3D" id="2.60.120.10">
    <property type="entry name" value="Jelly Rolls"/>
    <property type="match status" value="1"/>
</dbReference>
<dbReference type="Proteomes" id="UP000219514">
    <property type="component" value="Unassembled WGS sequence"/>
</dbReference>